<comment type="pathway">
    <text evidence="4">Lipid metabolism.</text>
</comment>
<comment type="subcellular location">
    <subcellularLocation>
        <location evidence="2">Cell membrane</location>
        <topology evidence="2">Multi-pass membrane protein</topology>
    </subcellularLocation>
</comment>
<evidence type="ECO:0000256" key="9">
    <source>
        <dbReference type="ARBA" id="ARBA00022516"/>
    </source>
</evidence>
<evidence type="ECO:0000256" key="6">
    <source>
        <dbReference type="ARBA" id="ARBA00012487"/>
    </source>
</evidence>
<dbReference type="UniPathway" id="UPA00557">
    <property type="reaction ID" value="UER00614"/>
</dbReference>
<evidence type="ECO:0000256" key="14">
    <source>
        <dbReference type="ARBA" id="ARBA00023098"/>
    </source>
</evidence>
<feature type="transmembrane region" description="Helical" evidence="19">
    <location>
        <begin position="180"/>
        <end position="199"/>
    </location>
</feature>
<feature type="transmembrane region" description="Helical" evidence="19">
    <location>
        <begin position="254"/>
        <end position="270"/>
    </location>
</feature>
<keyword evidence="15 19" id="KW-0472">Membrane</keyword>
<dbReference type="STRING" id="525904.Tter_1515"/>
<feature type="transmembrane region" description="Helical" evidence="19">
    <location>
        <begin position="29"/>
        <end position="46"/>
    </location>
</feature>
<dbReference type="AlphaFoldDB" id="D1CCA6"/>
<keyword evidence="13 19" id="KW-1133">Transmembrane helix</keyword>
<feature type="transmembrane region" description="Helical" evidence="19">
    <location>
        <begin position="58"/>
        <end position="77"/>
    </location>
</feature>
<evidence type="ECO:0000256" key="2">
    <source>
        <dbReference type="ARBA" id="ARBA00004651"/>
    </source>
</evidence>
<dbReference type="Pfam" id="PF01148">
    <property type="entry name" value="CTP_transf_1"/>
    <property type="match status" value="1"/>
</dbReference>
<evidence type="ECO:0000256" key="16">
    <source>
        <dbReference type="ARBA" id="ARBA00023209"/>
    </source>
</evidence>
<gene>
    <name evidence="20" type="ordered locus">Tter_1515</name>
</gene>
<dbReference type="eggNOG" id="COG0575">
    <property type="taxonomic scope" value="Bacteria"/>
</dbReference>
<keyword evidence="10 18" id="KW-0808">Transferase</keyword>
<comment type="similarity">
    <text evidence="5 18">Belongs to the CDS family.</text>
</comment>
<comment type="pathway">
    <text evidence="3 18">Phospholipid metabolism; CDP-diacylglycerol biosynthesis; CDP-diacylglycerol from sn-glycerol 3-phosphate: step 3/3.</text>
</comment>
<evidence type="ECO:0000256" key="15">
    <source>
        <dbReference type="ARBA" id="ARBA00023136"/>
    </source>
</evidence>
<evidence type="ECO:0000256" key="1">
    <source>
        <dbReference type="ARBA" id="ARBA00001698"/>
    </source>
</evidence>
<organism evidence="20 21">
    <name type="scientific">Thermobaculum terrenum (strain ATCC BAA-798 / CCMEE 7001 / YNP1)</name>
    <dbReference type="NCBI Taxonomy" id="525904"/>
    <lineage>
        <taxon>Bacteria</taxon>
        <taxon>Bacillati</taxon>
        <taxon>Chloroflexota</taxon>
        <taxon>Chloroflexia</taxon>
        <taxon>Candidatus Thermobaculales</taxon>
        <taxon>Candidatus Thermobaculaceae</taxon>
        <taxon>Thermobaculum</taxon>
    </lineage>
</organism>
<evidence type="ECO:0000256" key="7">
    <source>
        <dbReference type="ARBA" id="ARBA00019373"/>
    </source>
</evidence>
<keyword evidence="12 18" id="KW-0548">Nucleotidyltransferase</keyword>
<dbReference type="KEGG" id="ttr:Tter_1515"/>
<keyword evidence="9" id="KW-0444">Lipid biosynthesis</keyword>
<accession>D1CCA6</accession>
<keyword evidence="14" id="KW-0443">Lipid metabolism</keyword>
<evidence type="ECO:0000256" key="5">
    <source>
        <dbReference type="ARBA" id="ARBA00010185"/>
    </source>
</evidence>
<keyword evidence="17" id="KW-1208">Phospholipid metabolism</keyword>
<protein>
    <recommendedName>
        <fullName evidence="7 18">Phosphatidate cytidylyltransferase</fullName>
        <ecNumber evidence="6 18">2.7.7.41</ecNumber>
    </recommendedName>
</protein>
<evidence type="ECO:0000256" key="12">
    <source>
        <dbReference type="ARBA" id="ARBA00022695"/>
    </source>
</evidence>
<dbReference type="OrthoDB" id="9799199at2"/>
<dbReference type="EMBL" id="CP001825">
    <property type="protein sequence ID" value="ACZ42421.1"/>
    <property type="molecule type" value="Genomic_DNA"/>
</dbReference>
<feature type="transmembrane region" description="Helical" evidence="19">
    <location>
        <begin position="110"/>
        <end position="129"/>
    </location>
</feature>
<dbReference type="InterPro" id="IPR000374">
    <property type="entry name" value="PC_trans"/>
</dbReference>
<evidence type="ECO:0000256" key="19">
    <source>
        <dbReference type="SAM" id="Phobius"/>
    </source>
</evidence>
<dbReference type="GO" id="GO:0005886">
    <property type="term" value="C:plasma membrane"/>
    <property type="evidence" value="ECO:0007669"/>
    <property type="project" value="UniProtKB-SubCell"/>
</dbReference>
<evidence type="ECO:0000256" key="8">
    <source>
        <dbReference type="ARBA" id="ARBA00022475"/>
    </source>
</evidence>
<dbReference type="HOGENOM" id="CLU_037294_3_1_0"/>
<proteinExistence type="inferred from homology"/>
<keyword evidence="11 18" id="KW-0812">Transmembrane</keyword>
<evidence type="ECO:0000256" key="18">
    <source>
        <dbReference type="RuleBase" id="RU003938"/>
    </source>
</evidence>
<comment type="catalytic activity">
    <reaction evidence="1 18">
        <text>a 1,2-diacyl-sn-glycero-3-phosphate + CTP + H(+) = a CDP-1,2-diacyl-sn-glycerol + diphosphate</text>
        <dbReference type="Rhea" id="RHEA:16229"/>
        <dbReference type="ChEBI" id="CHEBI:15378"/>
        <dbReference type="ChEBI" id="CHEBI:33019"/>
        <dbReference type="ChEBI" id="CHEBI:37563"/>
        <dbReference type="ChEBI" id="CHEBI:58332"/>
        <dbReference type="ChEBI" id="CHEBI:58608"/>
        <dbReference type="EC" id="2.7.7.41"/>
    </reaction>
</comment>
<evidence type="ECO:0000256" key="10">
    <source>
        <dbReference type="ARBA" id="ARBA00022679"/>
    </source>
</evidence>
<dbReference type="PROSITE" id="PS01315">
    <property type="entry name" value="CDS"/>
    <property type="match status" value="1"/>
</dbReference>
<name>D1CCA6_THET1</name>
<keyword evidence="21" id="KW-1185">Reference proteome</keyword>
<sequence>MPSGFLIRSISSILVVIVAAAVVYSPRPILILLLIALAFIGALELYRMVSPLYPGMSLGLLLLLTISLVISGALANMTGKLSWVLFACCASVLSPAAFSVLRLSPKEGMIPWLFTTGSSLYVGLPMAHIELIRGLESGREWLILAIISTWVTDTSAYIAGSMFGRRKLAPKISPGKTVEGAVASTVFTILLVTILVPLFRLPISLTWGPIVGLALAFACQMGDLAESFVKRAVGVKDSGNIIPGHGGLLDRIDGLLWVVLITYYIANLALT</sequence>
<evidence type="ECO:0000256" key="11">
    <source>
        <dbReference type="ARBA" id="ARBA00022692"/>
    </source>
</evidence>
<dbReference type="GO" id="GO:0016024">
    <property type="term" value="P:CDP-diacylglycerol biosynthetic process"/>
    <property type="evidence" value="ECO:0007669"/>
    <property type="project" value="UniProtKB-UniPathway"/>
</dbReference>
<evidence type="ECO:0000256" key="17">
    <source>
        <dbReference type="ARBA" id="ARBA00023264"/>
    </source>
</evidence>
<evidence type="ECO:0000256" key="3">
    <source>
        <dbReference type="ARBA" id="ARBA00005119"/>
    </source>
</evidence>
<dbReference type="Proteomes" id="UP000000323">
    <property type="component" value="Chromosome 1"/>
</dbReference>
<feature type="transmembrane region" description="Helical" evidence="19">
    <location>
        <begin position="141"/>
        <end position="159"/>
    </location>
</feature>
<feature type="transmembrane region" description="Helical" evidence="19">
    <location>
        <begin position="83"/>
        <end position="103"/>
    </location>
</feature>
<keyword evidence="16" id="KW-0594">Phospholipid biosynthesis</keyword>
<dbReference type="PANTHER" id="PTHR46382:SF1">
    <property type="entry name" value="PHOSPHATIDATE CYTIDYLYLTRANSFERASE"/>
    <property type="match status" value="1"/>
</dbReference>
<evidence type="ECO:0000256" key="13">
    <source>
        <dbReference type="ARBA" id="ARBA00022989"/>
    </source>
</evidence>
<evidence type="ECO:0000313" key="20">
    <source>
        <dbReference type="EMBL" id="ACZ42421.1"/>
    </source>
</evidence>
<dbReference type="GO" id="GO:0004605">
    <property type="term" value="F:phosphatidate cytidylyltransferase activity"/>
    <property type="evidence" value="ECO:0007669"/>
    <property type="project" value="UniProtKB-EC"/>
</dbReference>
<dbReference type="EC" id="2.7.7.41" evidence="6 18"/>
<evidence type="ECO:0000313" key="21">
    <source>
        <dbReference type="Proteomes" id="UP000000323"/>
    </source>
</evidence>
<dbReference type="RefSeq" id="WP_012875455.1">
    <property type="nucleotide sequence ID" value="NC_013525.1"/>
</dbReference>
<keyword evidence="8" id="KW-1003">Cell membrane</keyword>
<feature type="transmembrane region" description="Helical" evidence="19">
    <location>
        <begin position="5"/>
        <end position="23"/>
    </location>
</feature>
<reference evidence="21" key="1">
    <citation type="journal article" date="2010" name="Stand. Genomic Sci.">
        <title>Complete genome sequence of 'Thermobaculum terrenum' type strain (YNP1).</title>
        <authorList>
            <person name="Kiss H."/>
            <person name="Cleland D."/>
            <person name="Lapidus A."/>
            <person name="Lucas S."/>
            <person name="Glavina Del Rio T."/>
            <person name="Nolan M."/>
            <person name="Tice H."/>
            <person name="Han C."/>
            <person name="Goodwin L."/>
            <person name="Pitluck S."/>
            <person name="Liolios K."/>
            <person name="Ivanova N."/>
            <person name="Mavromatis K."/>
            <person name="Ovchinnikova G."/>
            <person name="Pati A."/>
            <person name="Chen A."/>
            <person name="Palaniappan K."/>
            <person name="Land M."/>
            <person name="Hauser L."/>
            <person name="Chang Y."/>
            <person name="Jeffries C."/>
            <person name="Lu M."/>
            <person name="Brettin T."/>
            <person name="Detter J."/>
            <person name="Goker M."/>
            <person name="Tindall B."/>
            <person name="Beck B."/>
            <person name="McDermott T."/>
            <person name="Woyke T."/>
            <person name="Bristow J."/>
            <person name="Eisen J."/>
            <person name="Markowitz V."/>
            <person name="Hugenholtz P."/>
            <person name="Kyrpides N."/>
            <person name="Klenk H."/>
            <person name="Cheng J."/>
        </authorList>
    </citation>
    <scope>NUCLEOTIDE SEQUENCE [LARGE SCALE GENOMIC DNA]</scope>
    <source>
        <strain evidence="21">ATCC BAA-798 / YNP1</strain>
    </source>
</reference>
<evidence type="ECO:0000256" key="4">
    <source>
        <dbReference type="ARBA" id="ARBA00005189"/>
    </source>
</evidence>
<dbReference type="PANTHER" id="PTHR46382">
    <property type="entry name" value="PHOSPHATIDATE CYTIDYLYLTRANSFERASE"/>
    <property type="match status" value="1"/>
</dbReference>